<dbReference type="EMBL" id="CADIJR010000086">
    <property type="protein sequence ID" value="CAB3703297.1"/>
    <property type="molecule type" value="Genomic_DNA"/>
</dbReference>
<proteinExistence type="predicted"/>
<dbReference type="Gene3D" id="3.90.25.10">
    <property type="entry name" value="UDP-galactose 4-epimerase, domain 1"/>
    <property type="match status" value="1"/>
</dbReference>
<dbReference type="Proteomes" id="UP000507979">
    <property type="component" value="Unassembled WGS sequence"/>
</dbReference>
<feature type="domain" description="NAD(P)-binding" evidence="1">
    <location>
        <begin position="18"/>
        <end position="325"/>
    </location>
</feature>
<dbReference type="InterPro" id="IPR013445">
    <property type="entry name" value="CDP_4_6_deHydtase"/>
</dbReference>
<reference evidence="2 3" key="1">
    <citation type="submission" date="2020-04" db="EMBL/GenBank/DDBJ databases">
        <authorList>
            <person name="De Canck E."/>
        </authorList>
    </citation>
    <scope>NUCLEOTIDE SEQUENCE [LARGE SCALE GENOMIC DNA]</scope>
    <source>
        <strain evidence="2 3">LMG 26845</strain>
    </source>
</reference>
<dbReference type="AlphaFoldDB" id="A0A6J5BGW3"/>
<sequence>MTGSPLPSPTFWRDKRVLLTGHTGFKGGWLALWLHRLGARVTGISLPAETTPALHQAARIDSLIDGRHCDIRDAAALRQQVLEARPEIVLHLAAQALVRPSYAEPVDTFATNVMGTAHLLDALRSAPDAKVAVMVTTDKVYRNNEWPYPYREHDTLGGHDPYSASKAASELVIASYRDAFLKQQGLAVASARAGNVIGGGDWSVDRLLPDAVRAWRDGGELHVRRPQSVRPWQHVLEPLAGYLTLAETLWRDPALADAYNFGPDAAEAAPVRTVIDLAQATYGRGRTVYAEHSQGPHEAGLLTLDTSKARAVLGVAPRWPLATAVTRSMDWYRRFDAGEDALALCQADIDRYAGPR</sequence>
<dbReference type="Pfam" id="PF16363">
    <property type="entry name" value="GDP_Man_Dehyd"/>
    <property type="match status" value="1"/>
</dbReference>
<dbReference type="SUPFAM" id="SSF51735">
    <property type="entry name" value="NAD(P)-binding Rossmann-fold domains"/>
    <property type="match status" value="1"/>
</dbReference>
<evidence type="ECO:0000313" key="3">
    <source>
        <dbReference type="Proteomes" id="UP000507979"/>
    </source>
</evidence>
<dbReference type="RefSeq" id="WP_054431986.1">
    <property type="nucleotide sequence ID" value="NZ_CADIJR010000086.1"/>
</dbReference>
<gene>
    <name evidence="2" type="primary">rfbG</name>
    <name evidence="2" type="ORF">LMG26845_05359</name>
</gene>
<dbReference type="Gene3D" id="3.40.50.720">
    <property type="entry name" value="NAD(P)-binding Rossmann-like Domain"/>
    <property type="match status" value="1"/>
</dbReference>
<dbReference type="InterPro" id="IPR036291">
    <property type="entry name" value="NAD(P)-bd_dom_sf"/>
</dbReference>
<accession>A0A6J5BGW3</accession>
<dbReference type="GO" id="GO:0047733">
    <property type="term" value="F:CDP-glucose 4,6-dehydratase activity"/>
    <property type="evidence" value="ECO:0007669"/>
    <property type="project" value="UniProtKB-EC"/>
</dbReference>
<dbReference type="EC" id="4.2.1.45" evidence="2"/>
<name>A0A6J5BGW3_9BURK</name>
<keyword evidence="2" id="KW-0456">Lyase</keyword>
<dbReference type="NCBIfam" id="TIGR02622">
    <property type="entry name" value="CDP_4_6_dhtase"/>
    <property type="match status" value="1"/>
</dbReference>
<keyword evidence="3" id="KW-1185">Reference proteome</keyword>
<dbReference type="InterPro" id="IPR016040">
    <property type="entry name" value="NAD(P)-bd_dom"/>
</dbReference>
<evidence type="ECO:0000313" key="2">
    <source>
        <dbReference type="EMBL" id="CAB3703297.1"/>
    </source>
</evidence>
<dbReference type="GeneID" id="92901254"/>
<protein>
    <submittedName>
        <fullName evidence="2">CDP-glucose 4,6-dehydratase</fullName>
        <ecNumber evidence="2">4.2.1.45</ecNumber>
    </submittedName>
</protein>
<dbReference type="PANTHER" id="PTHR43000">
    <property type="entry name" value="DTDP-D-GLUCOSE 4,6-DEHYDRATASE-RELATED"/>
    <property type="match status" value="1"/>
</dbReference>
<evidence type="ECO:0000259" key="1">
    <source>
        <dbReference type="Pfam" id="PF16363"/>
    </source>
</evidence>
<organism evidence="2 3">
    <name type="scientific">Achromobacter insuavis</name>
    <dbReference type="NCBI Taxonomy" id="1287735"/>
    <lineage>
        <taxon>Bacteria</taxon>
        <taxon>Pseudomonadati</taxon>
        <taxon>Pseudomonadota</taxon>
        <taxon>Betaproteobacteria</taxon>
        <taxon>Burkholderiales</taxon>
        <taxon>Alcaligenaceae</taxon>
        <taxon>Achromobacter</taxon>
    </lineage>
</organism>